<proteinExistence type="predicted"/>
<dbReference type="Proteomes" id="UP000828390">
    <property type="component" value="Unassembled WGS sequence"/>
</dbReference>
<organism evidence="1 2">
    <name type="scientific">Dreissena polymorpha</name>
    <name type="common">Zebra mussel</name>
    <name type="synonym">Mytilus polymorpha</name>
    <dbReference type="NCBI Taxonomy" id="45954"/>
    <lineage>
        <taxon>Eukaryota</taxon>
        <taxon>Metazoa</taxon>
        <taxon>Spiralia</taxon>
        <taxon>Lophotrochozoa</taxon>
        <taxon>Mollusca</taxon>
        <taxon>Bivalvia</taxon>
        <taxon>Autobranchia</taxon>
        <taxon>Heteroconchia</taxon>
        <taxon>Euheterodonta</taxon>
        <taxon>Imparidentia</taxon>
        <taxon>Neoheterodontei</taxon>
        <taxon>Myida</taxon>
        <taxon>Dreissenoidea</taxon>
        <taxon>Dreissenidae</taxon>
        <taxon>Dreissena</taxon>
    </lineage>
</organism>
<sequence length="55" mass="5807">MPEEQIDAIQQNKSGIPGFGVVTLSSGLSFYCLVAEAAATKTTKLVPSNHRTVPC</sequence>
<keyword evidence="2" id="KW-1185">Reference proteome</keyword>
<accession>A0A9D4MQW9</accession>
<evidence type="ECO:0000313" key="2">
    <source>
        <dbReference type="Proteomes" id="UP000828390"/>
    </source>
</evidence>
<dbReference type="AlphaFoldDB" id="A0A9D4MQW9"/>
<gene>
    <name evidence="1" type="ORF">DPMN_003563</name>
</gene>
<reference evidence="1" key="2">
    <citation type="submission" date="2020-11" db="EMBL/GenBank/DDBJ databases">
        <authorList>
            <person name="McCartney M.A."/>
            <person name="Auch B."/>
            <person name="Kono T."/>
            <person name="Mallez S."/>
            <person name="Becker A."/>
            <person name="Gohl D.M."/>
            <person name="Silverstein K.A.T."/>
            <person name="Koren S."/>
            <person name="Bechman K.B."/>
            <person name="Herman A."/>
            <person name="Abrahante J.E."/>
            <person name="Garbe J."/>
        </authorList>
    </citation>
    <scope>NUCLEOTIDE SEQUENCE</scope>
    <source>
        <strain evidence="1">Duluth1</strain>
        <tissue evidence="1">Whole animal</tissue>
    </source>
</reference>
<protein>
    <submittedName>
        <fullName evidence="1">Uncharacterized protein</fullName>
    </submittedName>
</protein>
<dbReference type="EMBL" id="JAIWYP010000001">
    <property type="protein sequence ID" value="KAH3879657.1"/>
    <property type="molecule type" value="Genomic_DNA"/>
</dbReference>
<reference evidence="1" key="1">
    <citation type="journal article" date="2019" name="bioRxiv">
        <title>The Genome of the Zebra Mussel, Dreissena polymorpha: A Resource for Invasive Species Research.</title>
        <authorList>
            <person name="McCartney M.A."/>
            <person name="Auch B."/>
            <person name="Kono T."/>
            <person name="Mallez S."/>
            <person name="Zhang Y."/>
            <person name="Obille A."/>
            <person name="Becker A."/>
            <person name="Abrahante J.E."/>
            <person name="Garbe J."/>
            <person name="Badalamenti J.P."/>
            <person name="Herman A."/>
            <person name="Mangelson H."/>
            <person name="Liachko I."/>
            <person name="Sullivan S."/>
            <person name="Sone E.D."/>
            <person name="Koren S."/>
            <person name="Silverstein K.A.T."/>
            <person name="Beckman K.B."/>
            <person name="Gohl D.M."/>
        </authorList>
    </citation>
    <scope>NUCLEOTIDE SEQUENCE</scope>
    <source>
        <strain evidence="1">Duluth1</strain>
        <tissue evidence="1">Whole animal</tissue>
    </source>
</reference>
<evidence type="ECO:0000313" key="1">
    <source>
        <dbReference type="EMBL" id="KAH3879657.1"/>
    </source>
</evidence>
<name>A0A9D4MQW9_DREPO</name>
<comment type="caution">
    <text evidence="1">The sequence shown here is derived from an EMBL/GenBank/DDBJ whole genome shotgun (WGS) entry which is preliminary data.</text>
</comment>